<protein>
    <submittedName>
        <fullName evidence="1">E3 ubiquitin-protein ligase mycbp2</fullName>
    </submittedName>
</protein>
<dbReference type="EMBL" id="JAHRIN010033654">
    <property type="protein sequence ID" value="MEQ2202335.1"/>
    <property type="molecule type" value="Genomic_DNA"/>
</dbReference>
<dbReference type="CDD" id="cd19799">
    <property type="entry name" value="Bbox2_MYCBP2"/>
    <property type="match status" value="1"/>
</dbReference>
<evidence type="ECO:0000313" key="1">
    <source>
        <dbReference type="EMBL" id="MEQ2202335.1"/>
    </source>
</evidence>
<proteinExistence type="predicted"/>
<dbReference type="Proteomes" id="UP001434883">
    <property type="component" value="Unassembled WGS sequence"/>
</dbReference>
<gene>
    <name evidence="1" type="primary">MYCBP2_5</name>
    <name evidence="1" type="ORF">XENOCAPTIV_020771</name>
</gene>
<dbReference type="PANTHER" id="PTHR45943">
    <property type="entry name" value="E3 UBIQUITIN-PROTEIN LIGASE MYCBP2"/>
    <property type="match status" value="1"/>
</dbReference>
<organism evidence="1 2">
    <name type="scientific">Xenoophorus captivus</name>
    <dbReference type="NCBI Taxonomy" id="1517983"/>
    <lineage>
        <taxon>Eukaryota</taxon>
        <taxon>Metazoa</taxon>
        <taxon>Chordata</taxon>
        <taxon>Craniata</taxon>
        <taxon>Vertebrata</taxon>
        <taxon>Euteleostomi</taxon>
        <taxon>Actinopterygii</taxon>
        <taxon>Neopterygii</taxon>
        <taxon>Teleostei</taxon>
        <taxon>Neoteleostei</taxon>
        <taxon>Acanthomorphata</taxon>
        <taxon>Ovalentaria</taxon>
        <taxon>Atherinomorphae</taxon>
        <taxon>Cyprinodontiformes</taxon>
        <taxon>Goodeidae</taxon>
        <taxon>Xenoophorus</taxon>
    </lineage>
</organism>
<comment type="caution">
    <text evidence="1">The sequence shown here is derived from an EMBL/GenBank/DDBJ whole genome shotgun (WGS) entry which is preliminary data.</text>
</comment>
<dbReference type="PANTHER" id="PTHR45943:SF1">
    <property type="entry name" value="E3 UBIQUITIN-PROTEIN LIGASE MYCBP2"/>
    <property type="match status" value="1"/>
</dbReference>
<reference evidence="1 2" key="1">
    <citation type="submission" date="2021-06" db="EMBL/GenBank/DDBJ databases">
        <authorList>
            <person name="Palmer J.M."/>
        </authorList>
    </citation>
    <scope>NUCLEOTIDE SEQUENCE [LARGE SCALE GENOMIC DNA]</scope>
    <source>
        <strain evidence="1 2">XC_2019</strain>
        <tissue evidence="1">Muscle</tissue>
    </source>
</reference>
<sequence>MCDNHDDGETAAIILCNICGNLCTDCDRFLHLHRRTRSHQRQVFKEEEEAIKVDLHEGCGRTKLFWLMALADSKTMKAMVEFREHTGKPASSSSDACRFCGTRNGTELSAVGSVCSDPDCQNKINHSVIKDLLDPIKELYEDVRRKALMRLEYEGLHKSEAITTPGARFHNDPAGFAMNRYAYYVCYKCKKVPNDLHAGGFLAQMFYMD</sequence>
<keyword evidence="2" id="KW-1185">Reference proteome</keyword>
<accession>A0ABV0R2J5</accession>
<evidence type="ECO:0000313" key="2">
    <source>
        <dbReference type="Proteomes" id="UP001434883"/>
    </source>
</evidence>
<name>A0ABV0R2J5_9TELE</name>